<evidence type="ECO:0000313" key="2">
    <source>
        <dbReference type="Proteomes" id="UP000194699"/>
    </source>
</evidence>
<dbReference type="Proteomes" id="UP000194699">
    <property type="component" value="Unassembled WGS sequence"/>
</dbReference>
<dbReference type="Gene3D" id="2.160.20.10">
    <property type="entry name" value="Single-stranded right-handed beta-helix, Pectin lyase-like"/>
    <property type="match status" value="1"/>
</dbReference>
<comment type="caution">
    <text evidence="1">The sequence shown here is derived from an EMBL/GenBank/DDBJ whole genome shotgun (WGS) entry which is preliminary data.</text>
</comment>
<protein>
    <submittedName>
        <fullName evidence="1">Uncharacterized protein</fullName>
    </submittedName>
</protein>
<dbReference type="RefSeq" id="WP_086249683.1">
    <property type="nucleotide sequence ID" value="NZ_NGEL01000056.1"/>
</dbReference>
<gene>
    <name evidence="1" type="ORF">B9X95_06015</name>
</gene>
<dbReference type="InterPro" id="IPR012334">
    <property type="entry name" value="Pectin_lyas_fold"/>
</dbReference>
<name>A0A241ZG75_ACIBA</name>
<proteinExistence type="predicted"/>
<accession>A0A241ZG75</accession>
<sequence length="752" mass="82150">MALLLSAVRTRFFDKSNKPLAGGKVYTYEANSTDPKLTWSDTDLSVPNTNPVLLDNEGTAYVYLDGNYRIRVEDKDGVLIEDNPFVQSFFTKFGLPADLVIDRNETQKEINDKTTQFVPSIGVLLNLIVRKDGMQVNVGGVQGGRFIYVEAEKDKNDGVITYNGWRRQWDGLNVKPEWAGAVGDGITDDTIAIQKALDFISSTVFDTSVEVMNKKGGGRNLALSATKYRTTDTLWVGAYTTIKGSCSLGFMSSEARKTSSVIFADFNDVNKAVISSSNFKANGSRVPFDEVTSGTQYDNQEVSGTHCIKLLDFSVVSTKKMHIGARIQNSPQSSVRIYTEGFDYGLLVNASWQSDFNCKTLSYKCGLLLLNDNNGVKTDGYYNSLSGEPLGYKNFIDFFSNDTDTLETLNDSSTKFGVVSRYSFGLNVGSLVCEHNTIGLAIANGGASIQTLYTELNTLSGFCSFSSNVTINDWGGSFDAYDMLLGANSILNINSITKSRSISGFYKVSQWNSVITVPLTYNFYKRGVIYKNAQDTIYVSSSGNDSNNGVIASNPLRTIDEAISRIKNTYDFNDSTITRQQNKKFAIVLLDANIFNLNIEHVVNSNIDIYCAAGLATVLFTKNGRLVLNNCSIGFRNCSVSKSIDAGTIENACFWSRDGNNTVSISTGVVDIGGGGIAYCDFNGASILNLIFNNAEINGDASCQLVQSNFNDTSPHIVNVIRSRGTISSQIIGRPDKGVSIPLSWQNKILGL</sequence>
<dbReference type="AlphaFoldDB" id="A0A241ZG75"/>
<dbReference type="EMBL" id="NGEL01000056">
    <property type="protein sequence ID" value="OTM90968.1"/>
    <property type="molecule type" value="Genomic_DNA"/>
</dbReference>
<organism evidence="1 2">
    <name type="scientific">Acinetobacter baumannii</name>
    <dbReference type="NCBI Taxonomy" id="470"/>
    <lineage>
        <taxon>Bacteria</taxon>
        <taxon>Pseudomonadati</taxon>
        <taxon>Pseudomonadota</taxon>
        <taxon>Gammaproteobacteria</taxon>
        <taxon>Moraxellales</taxon>
        <taxon>Moraxellaceae</taxon>
        <taxon>Acinetobacter</taxon>
        <taxon>Acinetobacter calcoaceticus/baumannii complex</taxon>
    </lineage>
</organism>
<evidence type="ECO:0000313" key="1">
    <source>
        <dbReference type="EMBL" id="OTM90968.1"/>
    </source>
</evidence>
<reference evidence="2" key="1">
    <citation type="submission" date="2017-05" db="EMBL/GenBank/DDBJ databases">
        <authorList>
            <person name="Kreiswirth B."/>
            <person name="Manca C."/>
            <person name="Chen L."/>
            <person name="Evans S."/>
            <person name="Fowler V."/>
            <person name="Patel R."/>
            <person name="Chambers H."/>
            <person name="Bonomo R."/>
            <person name="Paul V."/>
            <person name="Sankar J."/>
            <person name="Gaind R."/>
            <person name="Ray P."/>
            <person name="Gautam V."/>
            <person name="Biswal M."/>
            <person name="Datta S."/>
            <person name="Walia K."/>
            <person name="Adams M."/>
            <person name="Nelson K."/>
            <person name="Sutton G."/>
            <person name="Fouts D."/>
            <person name="Hujer K."/>
            <person name="Hujer A."/>
        </authorList>
    </citation>
    <scope>NUCLEOTIDE SEQUENCE [LARGE SCALE GENOMIC DNA]</scope>
    <source>
        <strain evidence="2">PR350</strain>
    </source>
</reference>